<evidence type="ECO:0000313" key="5">
    <source>
        <dbReference type="EMBL" id="OGN09730.1"/>
    </source>
</evidence>
<keyword evidence="1" id="KW-0378">Hydrolase</keyword>
<organism evidence="5 6">
    <name type="scientific">Candidatus Yanofskybacteria bacterium RIFCSPHIGHO2_02_FULL_41_11</name>
    <dbReference type="NCBI Taxonomy" id="1802675"/>
    <lineage>
        <taxon>Bacteria</taxon>
        <taxon>Candidatus Yanofskyibacteriota</taxon>
    </lineage>
</organism>
<dbReference type="Pfam" id="PF02449">
    <property type="entry name" value="Glyco_hydro_42"/>
    <property type="match status" value="1"/>
</dbReference>
<accession>A0A1F8FAY1</accession>
<dbReference type="GO" id="GO:0004565">
    <property type="term" value="F:beta-galactosidase activity"/>
    <property type="evidence" value="ECO:0007669"/>
    <property type="project" value="InterPro"/>
</dbReference>
<dbReference type="Proteomes" id="UP000177167">
    <property type="component" value="Unassembled WGS sequence"/>
</dbReference>
<comment type="caution">
    <text evidence="5">The sequence shown here is derived from an EMBL/GenBank/DDBJ whole genome shotgun (WGS) entry which is preliminary data.</text>
</comment>
<dbReference type="InterPro" id="IPR013529">
    <property type="entry name" value="Glyco_hydro_42_N"/>
</dbReference>
<evidence type="ECO:0000256" key="3">
    <source>
        <dbReference type="SAM" id="Phobius"/>
    </source>
</evidence>
<dbReference type="Gene3D" id="3.20.20.80">
    <property type="entry name" value="Glycosidases"/>
    <property type="match status" value="1"/>
</dbReference>
<dbReference type="AlphaFoldDB" id="A0A1F8FAY1"/>
<gene>
    <name evidence="5" type="ORF">A3J46_02740</name>
</gene>
<sequence length="344" mass="40212">MFRISSRSRKILIILGIIGGFFFILSLNFSPRGDFVYGVSFSRFHADELGLDWEETYLAILNDLNVKNFRFSAHWPLIEPEPGKYNFSEFDFQMAEAKKSGASVILAVGRRLPGWPECHEPQWVQNKKSEIKNQKELSLFIQERVLKYIETVVGRYKSYDNIIYWQIENEPFLTGFSRSACGPLDKKFLAREIELVKKLDSRPVLITDSGELSDWFRAYSRGDAFGTSLYLYIWPGSIGFPVRYPITPAFFRIKHNLVRLILGVKTSFVIELSTEPWLLQPITETPINVQLDRMGVDKFNEMIDFSSKTGFNGFYLWGAEWWYWLKLRGYPDHWDRAKELFVIE</sequence>
<dbReference type="EMBL" id="MGJP01000028">
    <property type="protein sequence ID" value="OGN09730.1"/>
    <property type="molecule type" value="Genomic_DNA"/>
</dbReference>
<keyword evidence="3" id="KW-0812">Transmembrane</keyword>
<dbReference type="InterPro" id="IPR017853">
    <property type="entry name" value="GH"/>
</dbReference>
<dbReference type="GO" id="GO:0005975">
    <property type="term" value="P:carbohydrate metabolic process"/>
    <property type="evidence" value="ECO:0007669"/>
    <property type="project" value="InterPro"/>
</dbReference>
<feature type="transmembrane region" description="Helical" evidence="3">
    <location>
        <begin position="12"/>
        <end position="30"/>
    </location>
</feature>
<evidence type="ECO:0000256" key="2">
    <source>
        <dbReference type="ARBA" id="ARBA00023295"/>
    </source>
</evidence>
<keyword evidence="3" id="KW-0472">Membrane</keyword>
<keyword evidence="3" id="KW-1133">Transmembrane helix</keyword>
<evidence type="ECO:0000259" key="4">
    <source>
        <dbReference type="Pfam" id="PF02449"/>
    </source>
</evidence>
<protein>
    <recommendedName>
        <fullName evidence="4">Glycoside hydrolase family 42 N-terminal domain-containing protein</fullName>
    </recommendedName>
</protein>
<reference evidence="5 6" key="1">
    <citation type="journal article" date="2016" name="Nat. Commun.">
        <title>Thousands of microbial genomes shed light on interconnected biogeochemical processes in an aquifer system.</title>
        <authorList>
            <person name="Anantharaman K."/>
            <person name="Brown C.T."/>
            <person name="Hug L.A."/>
            <person name="Sharon I."/>
            <person name="Castelle C.J."/>
            <person name="Probst A.J."/>
            <person name="Thomas B.C."/>
            <person name="Singh A."/>
            <person name="Wilkins M.J."/>
            <person name="Karaoz U."/>
            <person name="Brodie E.L."/>
            <person name="Williams K.H."/>
            <person name="Hubbard S.S."/>
            <person name="Banfield J.F."/>
        </authorList>
    </citation>
    <scope>NUCLEOTIDE SEQUENCE [LARGE SCALE GENOMIC DNA]</scope>
</reference>
<dbReference type="SUPFAM" id="SSF51445">
    <property type="entry name" value="(Trans)glycosidases"/>
    <property type="match status" value="1"/>
</dbReference>
<feature type="domain" description="Glycoside hydrolase family 42 N-terminal" evidence="4">
    <location>
        <begin position="65"/>
        <end position="188"/>
    </location>
</feature>
<proteinExistence type="predicted"/>
<evidence type="ECO:0000256" key="1">
    <source>
        <dbReference type="ARBA" id="ARBA00022801"/>
    </source>
</evidence>
<evidence type="ECO:0000313" key="6">
    <source>
        <dbReference type="Proteomes" id="UP000177167"/>
    </source>
</evidence>
<name>A0A1F8FAY1_9BACT</name>
<dbReference type="GO" id="GO:0009341">
    <property type="term" value="C:beta-galactosidase complex"/>
    <property type="evidence" value="ECO:0007669"/>
    <property type="project" value="InterPro"/>
</dbReference>
<keyword evidence="2" id="KW-0326">Glycosidase</keyword>